<evidence type="ECO:0000256" key="5">
    <source>
        <dbReference type="ARBA" id="ARBA00022692"/>
    </source>
</evidence>
<comment type="subcellular location">
    <subcellularLocation>
        <location evidence="1 8">Cell membrane</location>
        <topology evidence="1 8">Multi-pass membrane protein</topology>
    </subcellularLocation>
</comment>
<evidence type="ECO:0000313" key="10">
    <source>
        <dbReference type="EMBL" id="NDJ19663.1"/>
    </source>
</evidence>
<dbReference type="EMBL" id="WVIE01000036">
    <property type="protein sequence ID" value="NDJ19663.1"/>
    <property type="molecule type" value="Genomic_DNA"/>
</dbReference>
<keyword evidence="3 8" id="KW-0813">Transport</keyword>
<keyword evidence="4 8" id="KW-1003">Cell membrane</keyword>
<feature type="transmembrane region" description="Helical" evidence="9">
    <location>
        <begin position="357"/>
        <end position="374"/>
    </location>
</feature>
<feature type="transmembrane region" description="Helical" evidence="9">
    <location>
        <begin position="42"/>
        <end position="63"/>
    </location>
</feature>
<sequence>MNTDLDIERSQPPQRPSYSGWQAAIARYFKFDFYHANFKTEIVAGVTTFMTMAYILVVNPLILSDAIFLNQPKDLFAELVVTTAIASMVGTLVMALVAKYPFALAPGMGINAFFTYSVVLTLKIDWRVALACVFLEGLVFIALTITDIRRHLITAVPDAIKVATTVGIGLFLAYIGLSGAVETGGAGLIAADAATKTTLGSFRNPQAVLAIVGIFMTIFFMVRRIKGAILWGIVGTAALGWGLGVAAAPNGVVALPVLPSHLFGQALVGLGGINAGNLIDFLAVLLVFLFVDLFDTIGTLSGVGKQAGYIDEKGELPRANQALFADAIATTTGAVIGNSAVTTFVESAAGIAEGGRTGFTAIVVAALFGVSLFFGPVFEAIPGFATAPALTIVGVLMMTSVKNINWDDLAESVSAFLTIFLIPFGFSIAAGLSAGLIAYPLIKAFQGKASDVTVITWVLAAIFALRFVFMAIRFG</sequence>
<keyword evidence="5 8" id="KW-0812">Transmembrane</keyword>
<keyword evidence="11" id="KW-1185">Reference proteome</keyword>
<evidence type="ECO:0000256" key="9">
    <source>
        <dbReference type="SAM" id="Phobius"/>
    </source>
</evidence>
<keyword evidence="6 8" id="KW-1133">Transmembrane helix</keyword>
<feature type="transmembrane region" description="Helical" evidence="9">
    <location>
        <begin position="380"/>
        <end position="401"/>
    </location>
</feature>
<dbReference type="PIRSF" id="PIRSF005353">
    <property type="entry name" value="PbuG"/>
    <property type="match status" value="1"/>
</dbReference>
<protein>
    <submittedName>
        <fullName evidence="10">NCS2 family permease</fullName>
    </submittedName>
</protein>
<name>A0A8J7ZB21_9CYAN</name>
<evidence type="ECO:0000256" key="7">
    <source>
        <dbReference type="ARBA" id="ARBA00023136"/>
    </source>
</evidence>
<evidence type="ECO:0000313" key="11">
    <source>
        <dbReference type="Proteomes" id="UP000646053"/>
    </source>
</evidence>
<reference evidence="10" key="1">
    <citation type="submission" date="2019-12" db="EMBL/GenBank/DDBJ databases">
        <title>High-Quality draft genome sequences of three cyanobacteria isolated from the limestone walls of the Old Cathedral of Coimbra.</title>
        <authorList>
            <person name="Tiago I."/>
            <person name="Soares F."/>
            <person name="Portugal A."/>
        </authorList>
    </citation>
    <scope>NUCLEOTIDE SEQUENCE</scope>
    <source>
        <strain evidence="10">A</strain>
    </source>
</reference>
<dbReference type="InterPro" id="IPR026033">
    <property type="entry name" value="Azg-like_bact_archaea"/>
</dbReference>
<feature type="transmembrane region" description="Helical" evidence="9">
    <location>
        <begin position="229"/>
        <end position="248"/>
    </location>
</feature>
<keyword evidence="7 8" id="KW-0472">Membrane</keyword>
<evidence type="ECO:0000256" key="4">
    <source>
        <dbReference type="ARBA" id="ARBA00022475"/>
    </source>
</evidence>
<proteinExistence type="inferred from homology"/>
<feature type="transmembrane region" description="Helical" evidence="9">
    <location>
        <begin position="413"/>
        <end position="442"/>
    </location>
</feature>
<evidence type="ECO:0000256" key="2">
    <source>
        <dbReference type="ARBA" id="ARBA00005697"/>
    </source>
</evidence>
<comment type="similarity">
    <text evidence="2 8">Belongs to the nucleobase:cation symporter-2 (NCS2) (TC 2.A.40) family. Azg-like subfamily.</text>
</comment>
<feature type="transmembrane region" description="Helical" evidence="9">
    <location>
        <begin position="75"/>
        <end position="98"/>
    </location>
</feature>
<dbReference type="AlphaFoldDB" id="A0A8J7ZB21"/>
<dbReference type="GO" id="GO:0005345">
    <property type="term" value="F:purine nucleobase transmembrane transporter activity"/>
    <property type="evidence" value="ECO:0007669"/>
    <property type="project" value="TreeGrafter"/>
</dbReference>
<evidence type="ECO:0000256" key="8">
    <source>
        <dbReference type="PIRNR" id="PIRNR005353"/>
    </source>
</evidence>
<comment type="caution">
    <text evidence="10">The sequence shown here is derived from an EMBL/GenBank/DDBJ whole genome shotgun (WGS) entry which is preliminary data.</text>
</comment>
<dbReference type="InterPro" id="IPR006043">
    <property type="entry name" value="NCS2"/>
</dbReference>
<dbReference type="Pfam" id="PF00860">
    <property type="entry name" value="Xan_ur_permease"/>
    <property type="match status" value="1"/>
</dbReference>
<dbReference type="PANTHER" id="PTHR43337:SF1">
    <property type="entry name" value="XANTHINE_URACIL PERMEASE C887.17-RELATED"/>
    <property type="match status" value="1"/>
</dbReference>
<feature type="transmembrane region" description="Helical" evidence="9">
    <location>
        <begin position="454"/>
        <end position="472"/>
    </location>
</feature>
<evidence type="ECO:0000256" key="3">
    <source>
        <dbReference type="ARBA" id="ARBA00022448"/>
    </source>
</evidence>
<dbReference type="Proteomes" id="UP000646053">
    <property type="component" value="Unassembled WGS sequence"/>
</dbReference>
<feature type="transmembrane region" description="Helical" evidence="9">
    <location>
        <begin position="205"/>
        <end position="222"/>
    </location>
</feature>
<gene>
    <name evidence="10" type="ORF">GS601_20630</name>
</gene>
<dbReference type="RefSeq" id="WP_162425190.1">
    <property type="nucleotide sequence ID" value="NZ_WVIE01000036.1"/>
</dbReference>
<accession>A0A8J7ZB21</accession>
<evidence type="ECO:0000256" key="6">
    <source>
        <dbReference type="ARBA" id="ARBA00022989"/>
    </source>
</evidence>
<evidence type="ECO:0000256" key="1">
    <source>
        <dbReference type="ARBA" id="ARBA00004651"/>
    </source>
</evidence>
<dbReference type="PANTHER" id="PTHR43337">
    <property type="entry name" value="XANTHINE/URACIL PERMEASE C887.17-RELATED"/>
    <property type="match status" value="1"/>
</dbReference>
<feature type="transmembrane region" description="Helical" evidence="9">
    <location>
        <begin position="126"/>
        <end position="146"/>
    </location>
</feature>
<dbReference type="GO" id="GO:0005886">
    <property type="term" value="C:plasma membrane"/>
    <property type="evidence" value="ECO:0007669"/>
    <property type="project" value="UniProtKB-SubCell"/>
</dbReference>
<dbReference type="InterPro" id="IPR045018">
    <property type="entry name" value="Azg-like"/>
</dbReference>
<organism evidence="10 11">
    <name type="scientific">Myxacorys almedinensis A</name>
    <dbReference type="NCBI Taxonomy" id="2690445"/>
    <lineage>
        <taxon>Bacteria</taxon>
        <taxon>Bacillati</taxon>
        <taxon>Cyanobacteriota</taxon>
        <taxon>Cyanophyceae</taxon>
        <taxon>Leptolyngbyales</taxon>
        <taxon>Leptolyngbyaceae</taxon>
        <taxon>Myxacorys</taxon>
        <taxon>Myxacorys almedinensis</taxon>
    </lineage>
</organism>